<dbReference type="EMBL" id="BPLR01019393">
    <property type="protein sequence ID" value="GIX67356.1"/>
    <property type="molecule type" value="Genomic_DNA"/>
</dbReference>
<dbReference type="AlphaFoldDB" id="A0AAV4M5L1"/>
<gene>
    <name evidence="1" type="ORF">CEXT_302191</name>
</gene>
<organism evidence="1 2">
    <name type="scientific">Caerostris extrusa</name>
    <name type="common">Bark spider</name>
    <name type="synonym">Caerostris bankana</name>
    <dbReference type="NCBI Taxonomy" id="172846"/>
    <lineage>
        <taxon>Eukaryota</taxon>
        <taxon>Metazoa</taxon>
        <taxon>Ecdysozoa</taxon>
        <taxon>Arthropoda</taxon>
        <taxon>Chelicerata</taxon>
        <taxon>Arachnida</taxon>
        <taxon>Araneae</taxon>
        <taxon>Araneomorphae</taxon>
        <taxon>Entelegynae</taxon>
        <taxon>Araneoidea</taxon>
        <taxon>Araneidae</taxon>
        <taxon>Caerostris</taxon>
    </lineage>
</organism>
<comment type="caution">
    <text evidence="1">The sequence shown here is derived from an EMBL/GenBank/DDBJ whole genome shotgun (WGS) entry which is preliminary data.</text>
</comment>
<proteinExistence type="predicted"/>
<keyword evidence="2" id="KW-1185">Reference proteome</keyword>
<evidence type="ECO:0000313" key="2">
    <source>
        <dbReference type="Proteomes" id="UP001054945"/>
    </source>
</evidence>
<sequence length="89" mass="10405">MRDKAKVLLNHFKCFPPPSHPLLVTPKLLLMEWHVAYLKQYQQHYHSFYRECRPALFNQHVLQDTNPPLCGPIHKSKSDTAISVIPKSE</sequence>
<accession>A0AAV4M5L1</accession>
<reference evidence="1 2" key="1">
    <citation type="submission" date="2021-06" db="EMBL/GenBank/DDBJ databases">
        <title>Caerostris extrusa draft genome.</title>
        <authorList>
            <person name="Kono N."/>
            <person name="Arakawa K."/>
        </authorList>
    </citation>
    <scope>NUCLEOTIDE SEQUENCE [LARGE SCALE GENOMIC DNA]</scope>
</reference>
<evidence type="ECO:0000313" key="1">
    <source>
        <dbReference type="EMBL" id="GIX67356.1"/>
    </source>
</evidence>
<name>A0AAV4M5L1_CAEEX</name>
<dbReference type="Proteomes" id="UP001054945">
    <property type="component" value="Unassembled WGS sequence"/>
</dbReference>
<protein>
    <submittedName>
        <fullName evidence="1">Uncharacterized protein</fullName>
    </submittedName>
</protein>